<dbReference type="RefSeq" id="XP_020121236.1">
    <property type="nucleotide sequence ID" value="XM_020265762.1"/>
</dbReference>
<proteinExistence type="inferred from homology"/>
<sequence length="1001" mass="111897">MSNEANSRKRRRESYNVDVRQVEIYEDLASEKDEVRLKAAHELVSRFTPESKPTEEQINKTLQRLFRGLCSGRKAARIGFSIALTEVLSQVFALIQPAAESSAVKVSDVIQAFLSVTSVSGNTSQELRDHYLGTLFGAEAIIKSGILFQPGVPSQEWDRIVAALVDLGKAKPWLREECGWILWRALYELASRNADAKYPESVIEIINSKDLVKSPEGVAIWLLVQDSFPTAKLPQELWRYNNDPLDRRDMSTLVKIMKQASEAEEGSQSASSGVWNSKLHFAWDAILKRVHDTKSGEDKQDKRDKKMRKESRISFEEFWKEVVDNGLFAASSSEERKYWGFSLFMKILDEAPIQRAETIFTKNLIRCLINQLAVEDRYLHRMAVKAAKTIQKRVSTEPEFAAAAVNGLLGSSGSFQFDQITKTKTVEKIVIEAGPQSLKKIVQLLGRLVASPGTDEIKAASAGRQYLADLFVSVVRSRSSAGEEFGPILQDILSVLVRFAYFGGEQEKQELIAKPQLSQTTQELFRNRITSCLNSVVSNINDPAEVAYKVVRQIRDYQKSEEYGKFIIEIDGAIAESVEAAFKSLKKLSSKVKHDGSNSKDASIQAFRLVYSLTILQVYNGDADAVSMLDELAFCYSKFWGDKKSKKEDKSDASNALVEILLSFASKPSKLFRRMSEQVFGVFAGQITADGLQSLISVVEVKENLAGQREMFDQQDDEDEEMEDAGSLDSDDDSVEVIDADDASDEDEDEDENEEEEDDEEELAAFDAKLAEALGTHRADQDLEGDESSSDADMNDDEMEAVDEMLVKVFKARRQATSKKKDKQDAKETMTNFKNRVLDLLEIYVKKCHASILALDLVLPLLRLTRKSAVKQISQKASDILREYTRLCKGNAIATLVAELGQEDADEDGEPAIEPVWDLLRAVHKEAMLSGPAAHSVSASQASVFLVKVLVAHDKQNIAGVVDIYAETRKAQMLNNKCHVQPAFFTDWNNWCVNAGKTMKS</sequence>
<evidence type="ECO:0000313" key="6">
    <source>
        <dbReference type="Proteomes" id="UP000214365"/>
    </source>
</evidence>
<dbReference type="Pfam" id="PF04931">
    <property type="entry name" value="DNA_pol_phi"/>
    <property type="match status" value="1"/>
</dbReference>
<keyword evidence="3" id="KW-0539">Nucleus</keyword>
<dbReference type="InterPro" id="IPR016024">
    <property type="entry name" value="ARM-type_fold"/>
</dbReference>
<organism evidence="5 6">
    <name type="scientific">Talaromyces atroroseus</name>
    <dbReference type="NCBI Taxonomy" id="1441469"/>
    <lineage>
        <taxon>Eukaryota</taxon>
        <taxon>Fungi</taxon>
        <taxon>Dikarya</taxon>
        <taxon>Ascomycota</taxon>
        <taxon>Pezizomycotina</taxon>
        <taxon>Eurotiomycetes</taxon>
        <taxon>Eurotiomycetidae</taxon>
        <taxon>Eurotiales</taxon>
        <taxon>Trichocomaceae</taxon>
        <taxon>Talaromyces</taxon>
        <taxon>Talaromyces sect. Trachyspermi</taxon>
    </lineage>
</organism>
<reference evidence="5 6" key="1">
    <citation type="submission" date="2015-06" db="EMBL/GenBank/DDBJ databases">
        <title>Talaromyces atroroseus IBT 11181 draft genome.</title>
        <authorList>
            <person name="Rasmussen K.B."/>
            <person name="Rasmussen S."/>
            <person name="Petersen B."/>
            <person name="Sicheritz-Ponten T."/>
            <person name="Mortensen U.H."/>
            <person name="Thrane U."/>
        </authorList>
    </citation>
    <scope>NUCLEOTIDE SEQUENCE [LARGE SCALE GENOMIC DNA]</scope>
    <source>
        <strain evidence="5 6">IBT 11181</strain>
    </source>
</reference>
<evidence type="ECO:0000313" key="5">
    <source>
        <dbReference type="EMBL" id="OKL61115.1"/>
    </source>
</evidence>
<evidence type="ECO:0000256" key="4">
    <source>
        <dbReference type="SAM" id="MobiDB-lite"/>
    </source>
</evidence>
<evidence type="ECO:0008006" key="7">
    <source>
        <dbReference type="Google" id="ProtNLM"/>
    </source>
</evidence>
<comment type="similarity">
    <text evidence="2">Belongs to the MYBBP1A family.</text>
</comment>
<name>A0A225B2Q7_TALAT</name>
<dbReference type="PANTHER" id="PTHR13213">
    <property type="entry name" value="MYB-BINDING PROTEIN 1A FAMILY MEMBER"/>
    <property type="match status" value="1"/>
</dbReference>
<evidence type="ECO:0000256" key="2">
    <source>
        <dbReference type="ARBA" id="ARBA00006809"/>
    </source>
</evidence>
<dbReference type="GeneID" id="31003215"/>
<dbReference type="PANTHER" id="PTHR13213:SF2">
    <property type="entry name" value="MYB-BINDING PROTEIN 1A"/>
    <property type="match status" value="1"/>
</dbReference>
<dbReference type="Proteomes" id="UP000214365">
    <property type="component" value="Unassembled WGS sequence"/>
</dbReference>
<feature type="compositionally biased region" description="Acidic residues" evidence="4">
    <location>
        <begin position="713"/>
        <end position="763"/>
    </location>
</feature>
<dbReference type="GO" id="GO:0005730">
    <property type="term" value="C:nucleolus"/>
    <property type="evidence" value="ECO:0007669"/>
    <property type="project" value="InterPro"/>
</dbReference>
<evidence type="ECO:0000256" key="3">
    <source>
        <dbReference type="ARBA" id="ARBA00023242"/>
    </source>
</evidence>
<feature type="region of interest" description="Disordered" evidence="4">
    <location>
        <begin position="709"/>
        <end position="763"/>
    </location>
</feature>
<dbReference type="AlphaFoldDB" id="A0A225B2Q7"/>
<keyword evidence="6" id="KW-1185">Reference proteome</keyword>
<protein>
    <recommendedName>
        <fullName evidence="7">DNA polymerase V</fullName>
    </recommendedName>
</protein>
<dbReference type="EMBL" id="LFMY01000004">
    <property type="protein sequence ID" value="OKL61115.1"/>
    <property type="molecule type" value="Genomic_DNA"/>
</dbReference>
<dbReference type="InterPro" id="IPR007015">
    <property type="entry name" value="DNA_pol_V/MYBBP1A"/>
</dbReference>
<dbReference type="STRING" id="1441469.A0A225B2Q7"/>
<dbReference type="OrthoDB" id="342531at2759"/>
<dbReference type="SUPFAM" id="SSF48371">
    <property type="entry name" value="ARM repeat"/>
    <property type="match status" value="1"/>
</dbReference>
<gene>
    <name evidence="5" type="ORF">UA08_03460</name>
</gene>
<evidence type="ECO:0000256" key="1">
    <source>
        <dbReference type="ARBA" id="ARBA00004123"/>
    </source>
</evidence>
<accession>A0A225B2Q7</accession>
<dbReference type="GO" id="GO:0000182">
    <property type="term" value="F:rDNA binding"/>
    <property type="evidence" value="ECO:0007669"/>
    <property type="project" value="TreeGrafter"/>
</dbReference>
<comment type="subcellular location">
    <subcellularLocation>
        <location evidence="1">Nucleus</location>
    </subcellularLocation>
</comment>
<comment type="caution">
    <text evidence="5">The sequence shown here is derived from an EMBL/GenBank/DDBJ whole genome shotgun (WGS) entry which is preliminary data.</text>
</comment>
<dbReference type="GO" id="GO:0006355">
    <property type="term" value="P:regulation of DNA-templated transcription"/>
    <property type="evidence" value="ECO:0007669"/>
    <property type="project" value="InterPro"/>
</dbReference>